<evidence type="ECO:0000256" key="7">
    <source>
        <dbReference type="HAMAP-Rule" id="MF_00397"/>
    </source>
</evidence>
<evidence type="ECO:0000256" key="3">
    <source>
        <dbReference type="ARBA" id="ARBA00022695"/>
    </source>
</evidence>
<keyword evidence="2 7" id="KW-0808">Transferase</keyword>
<comment type="similarity">
    <text evidence="7">Belongs to the CitG/MdcB family.</text>
</comment>
<keyword evidence="4 7" id="KW-0547">Nucleotide-binding</keyword>
<dbReference type="HOGENOM" id="CLU_048409_1_0_9"/>
<dbReference type="NCBIfam" id="NF002315">
    <property type="entry name" value="PRK01237.1"/>
    <property type="match status" value="1"/>
</dbReference>
<evidence type="ECO:0000313" key="9">
    <source>
        <dbReference type="Proteomes" id="UP000033166"/>
    </source>
</evidence>
<dbReference type="NCBIfam" id="TIGR03124">
    <property type="entry name" value="citrate_citX"/>
    <property type="match status" value="1"/>
</dbReference>
<evidence type="ECO:0000256" key="4">
    <source>
        <dbReference type="ARBA" id="ARBA00022741"/>
    </source>
</evidence>
<dbReference type="InterPro" id="IPR002736">
    <property type="entry name" value="CitG"/>
</dbReference>
<dbReference type="EC" id="2.4.2.52" evidence="7"/>
<dbReference type="PANTHER" id="PTHR30201:SF2">
    <property type="entry name" value="2-(5''-TRIPHOSPHORIBOSYL)-3'-DEPHOSPHOCOENZYME-A SYNTHASE"/>
    <property type="match status" value="1"/>
</dbReference>
<evidence type="ECO:0000313" key="8">
    <source>
        <dbReference type="EMBL" id="CEN28280.1"/>
    </source>
</evidence>
<dbReference type="AlphaFoldDB" id="A0A0D6DWD2"/>
<dbReference type="HAMAP" id="MF_00397">
    <property type="entry name" value="CitG"/>
    <property type="match status" value="1"/>
</dbReference>
<evidence type="ECO:0000256" key="6">
    <source>
        <dbReference type="ARBA" id="ARBA00048574"/>
    </source>
</evidence>
<comment type="catalytic activity">
    <reaction evidence="6">
        <text>apo-[citrate lyase ACP] + 2'-(5''-triphospho-alpha-D-ribosyl)-3'-dephospho-CoA = holo-[citrate lyase ACP] + diphosphate</text>
        <dbReference type="Rhea" id="RHEA:16333"/>
        <dbReference type="Rhea" id="RHEA-COMP:10157"/>
        <dbReference type="Rhea" id="RHEA-COMP:10158"/>
        <dbReference type="ChEBI" id="CHEBI:29999"/>
        <dbReference type="ChEBI" id="CHEBI:33019"/>
        <dbReference type="ChEBI" id="CHEBI:61378"/>
        <dbReference type="ChEBI" id="CHEBI:82683"/>
        <dbReference type="EC" id="2.7.7.61"/>
    </reaction>
</comment>
<protein>
    <recommendedName>
        <fullName evidence="7">Probable 2-(5''-triphosphoribosyl)-3'-dephosphocoenzyme-A synthase</fullName>
        <shortName evidence="7">2-(5''-triphosphoribosyl)-3'-dephospho-CoA synthase</shortName>
        <ecNumber evidence="7">2.4.2.52</ecNumber>
    </recommendedName>
</protein>
<name>A0A0D6DWD2_9LACT</name>
<dbReference type="Pfam" id="PF03802">
    <property type="entry name" value="CitX"/>
    <property type="match status" value="1"/>
</dbReference>
<evidence type="ECO:0000256" key="5">
    <source>
        <dbReference type="ARBA" id="ARBA00022840"/>
    </source>
</evidence>
<dbReference type="GO" id="GO:0050519">
    <property type="term" value="F:holo-citrate lyase synthase activity"/>
    <property type="evidence" value="ECO:0007669"/>
    <property type="project" value="UniProtKB-EC"/>
</dbReference>
<keyword evidence="5 7" id="KW-0067">ATP-binding</keyword>
<comment type="catalytic activity">
    <reaction evidence="1 7">
        <text>3'-dephospho-CoA + ATP = 2'-(5''-triphospho-alpha-D-ribosyl)-3'-dephospho-CoA + adenine</text>
        <dbReference type="Rhea" id="RHEA:15117"/>
        <dbReference type="ChEBI" id="CHEBI:16708"/>
        <dbReference type="ChEBI" id="CHEBI:30616"/>
        <dbReference type="ChEBI" id="CHEBI:57328"/>
        <dbReference type="ChEBI" id="CHEBI:61378"/>
        <dbReference type="EC" id="2.4.2.52"/>
    </reaction>
</comment>
<dbReference type="GO" id="GO:0046917">
    <property type="term" value="F:triphosphoribosyl-dephospho-CoA synthase activity"/>
    <property type="evidence" value="ECO:0007669"/>
    <property type="project" value="UniProtKB-UniRule"/>
</dbReference>
<dbReference type="Gene3D" id="1.10.4200.10">
    <property type="entry name" value="Triphosphoribosyl-dephospho-CoA protein"/>
    <property type="match status" value="2"/>
</dbReference>
<dbReference type="InterPro" id="IPR005551">
    <property type="entry name" value="CitX"/>
</dbReference>
<dbReference type="InterPro" id="IPR017551">
    <property type="entry name" value="TriPribosyl-deP-CoA_syn_CitG"/>
</dbReference>
<evidence type="ECO:0000256" key="2">
    <source>
        <dbReference type="ARBA" id="ARBA00022679"/>
    </source>
</evidence>
<dbReference type="GO" id="GO:0051191">
    <property type="term" value="P:prosthetic group biosynthetic process"/>
    <property type="evidence" value="ECO:0007669"/>
    <property type="project" value="InterPro"/>
</dbReference>
<dbReference type="Proteomes" id="UP000033166">
    <property type="component" value="Chromosome I"/>
</dbReference>
<evidence type="ECO:0000256" key="1">
    <source>
        <dbReference type="ARBA" id="ARBA00001210"/>
    </source>
</evidence>
<accession>A0A0D6DWD2</accession>
<dbReference type="PANTHER" id="PTHR30201">
    <property type="entry name" value="TRIPHOSPHORIBOSYL-DEPHOSPHO-COA SYNTHASE"/>
    <property type="match status" value="1"/>
</dbReference>
<reference evidence="9" key="1">
    <citation type="submission" date="2015-01" db="EMBL/GenBank/DDBJ databases">
        <authorList>
            <person name="Andreevskaya M."/>
        </authorList>
    </citation>
    <scope>NUCLEOTIDE SEQUENCE [LARGE SCALE GENOMIC DNA]</scope>
    <source>
        <strain evidence="9">MKFS47</strain>
    </source>
</reference>
<dbReference type="KEGG" id="lpk:LACPI_1080"/>
<dbReference type="GO" id="GO:0005524">
    <property type="term" value="F:ATP binding"/>
    <property type="evidence" value="ECO:0007669"/>
    <property type="project" value="UniProtKB-KW"/>
</dbReference>
<proteinExistence type="inferred from homology"/>
<gene>
    <name evidence="7" type="primary">citG</name>
    <name evidence="8" type="ORF">LACPI_1080</name>
</gene>
<keyword evidence="3" id="KW-0548">Nucleotidyltransferase</keyword>
<dbReference type="RefSeq" id="WP_047915441.1">
    <property type="nucleotide sequence ID" value="NZ_LN774769.1"/>
</dbReference>
<dbReference type="EMBL" id="LN774769">
    <property type="protein sequence ID" value="CEN28280.1"/>
    <property type="molecule type" value="Genomic_DNA"/>
</dbReference>
<organism evidence="8 9">
    <name type="scientific">Pseudolactococcus piscium MKFS47</name>
    <dbReference type="NCBI Taxonomy" id="297352"/>
    <lineage>
        <taxon>Bacteria</taxon>
        <taxon>Bacillati</taxon>
        <taxon>Bacillota</taxon>
        <taxon>Bacilli</taxon>
        <taxon>Lactobacillales</taxon>
        <taxon>Streptococcaceae</taxon>
        <taxon>Pseudolactococcus</taxon>
    </lineage>
</organism>
<dbReference type="STRING" id="1364.LP2241_30067"/>
<sequence length="448" mass="49389">MSIFTKGKPVSLADILASKVARVARLQDVRQTFSDATLISITLNIPGNIKNSRQIQLIFRAGMRELTRVFTAQWQTTHLDLQTGPEAILVVDISDNTCKVKAVAFETQFALGRLFDVDVLAADGKYLSRATLGMSCRPCYVCGEDAKICARSQQHPWFAMQKALNALYLRYVSKDKEKWISTAIRAMLYEVSVTPKPGLVDPGSQGSHKDMDAFLFIDSAISLRPYFTALYDVSLSWTASLPSLFEEIRRLGIKAEITMLKTTEDVNTHKGVIFSLGILFSASVYQKQASLDLQNIICQMLAGLTEQAFAGLSNKSTLTAGESQFLSYGLTGVRGEAEKGFPVVFDLALPYLKNRKGTMNDRLLDTLMLIATGIKDTNLIKRAGDITVLADLQEQVTHYFDLGGAKTTAGKAYMYQLDQAFIRQNLSLGGSADLLILTIFLELLTDAL</sequence>
<dbReference type="NCBIfam" id="TIGR03125">
    <property type="entry name" value="citrate_citG"/>
    <property type="match status" value="1"/>
</dbReference>
<dbReference type="Pfam" id="PF01874">
    <property type="entry name" value="CitG"/>
    <property type="match status" value="1"/>
</dbReference>